<comment type="caution">
    <text evidence="5">The sequence shown here is derived from an EMBL/GenBank/DDBJ whole genome shotgun (WGS) entry which is preliminary data.</text>
</comment>
<evidence type="ECO:0000256" key="2">
    <source>
        <dbReference type="ARBA" id="ARBA00023002"/>
    </source>
</evidence>
<dbReference type="InterPro" id="IPR001155">
    <property type="entry name" value="OxRdtase_FMN_N"/>
</dbReference>
<dbReference type="Gene3D" id="3.20.20.70">
    <property type="entry name" value="Aldolase class I"/>
    <property type="match status" value="1"/>
</dbReference>
<organism evidence="5 6">
    <name type="scientific">Murimonas intestini</name>
    <dbReference type="NCBI Taxonomy" id="1337051"/>
    <lineage>
        <taxon>Bacteria</taxon>
        <taxon>Bacillati</taxon>
        <taxon>Bacillota</taxon>
        <taxon>Clostridia</taxon>
        <taxon>Lachnospirales</taxon>
        <taxon>Lachnospiraceae</taxon>
        <taxon>Murimonas</taxon>
    </lineage>
</organism>
<gene>
    <name evidence="5" type="ORF">C7383_10558</name>
</gene>
<evidence type="ECO:0000259" key="4">
    <source>
        <dbReference type="Pfam" id="PF00724"/>
    </source>
</evidence>
<dbReference type="PANTHER" id="PTHR43656:SF2">
    <property type="entry name" value="BINDING OXIDOREDUCTASE, PUTATIVE (AFU_ORTHOLOGUE AFUA_2G08260)-RELATED"/>
    <property type="match status" value="1"/>
</dbReference>
<evidence type="ECO:0000313" key="6">
    <source>
        <dbReference type="Proteomes" id="UP000245412"/>
    </source>
</evidence>
<dbReference type="Pfam" id="PF00724">
    <property type="entry name" value="Oxidored_FMN"/>
    <property type="match status" value="1"/>
</dbReference>
<proteinExistence type="predicted"/>
<dbReference type="SUPFAM" id="SSF51395">
    <property type="entry name" value="FMN-linked oxidoreductases"/>
    <property type="match status" value="1"/>
</dbReference>
<dbReference type="EMBL" id="QGGY01000005">
    <property type="protein sequence ID" value="PWJ76024.1"/>
    <property type="molecule type" value="Genomic_DNA"/>
</dbReference>
<reference evidence="5 6" key="1">
    <citation type="submission" date="2018-05" db="EMBL/GenBank/DDBJ databases">
        <authorList>
            <person name="Goeker M."/>
            <person name="Huntemann M."/>
            <person name="Clum A."/>
            <person name="Pillay M."/>
            <person name="Palaniappan K."/>
            <person name="Varghese N."/>
            <person name="Mikhailova N."/>
            <person name="Stamatis D."/>
            <person name="Reddy T."/>
            <person name="Daum C."/>
            <person name="Shapiro N."/>
            <person name="Ivanova N."/>
            <person name="Kyrpides N."/>
            <person name="Woyke T."/>
        </authorList>
    </citation>
    <scope>NUCLEOTIDE SEQUENCE [LARGE SCALE GENOMIC DNA]</scope>
    <source>
        <strain evidence="5 6">DSM 26524</strain>
    </source>
</reference>
<keyword evidence="1" id="KW-0285">Flavoprotein</keyword>
<feature type="region of interest" description="Disordered" evidence="3">
    <location>
        <begin position="114"/>
        <end position="133"/>
    </location>
</feature>
<evidence type="ECO:0000256" key="1">
    <source>
        <dbReference type="ARBA" id="ARBA00022630"/>
    </source>
</evidence>
<sequence>MKNVFEPLQIGSMTVKNRFLRSATWEALSDADGHMSSSQLKIYEKLAENEVGLICTGYARILKEEQPNAAMMGIYDDIFIPEYKKLTDAVHARGSSIMMQLAYGGTKTTYKTEGRTIFSPGTVPEPSTKTAGTPMTKEDIAYVTAAYGDAARRVRDAGFDAVELHAGHTYLLNQFLSPYFNNRTDEYGGCLKNRIRIIEEIYAAVRSAVGPSYPVLIKITCSDFVKGGLVFDDTLEICRMLSAMGFDAIEVSGNIHGKAENLAGAVYDGKTITRGGYFVEFAKDIADTVDIPVFLTGGIRDIRQLNNWLNSTSIAGFGLSRAFLAEPDLIRRWKAGDVTPARCLHCSRCRTPHENYCTVFRR</sequence>
<evidence type="ECO:0000256" key="3">
    <source>
        <dbReference type="SAM" id="MobiDB-lite"/>
    </source>
</evidence>
<dbReference type="InterPro" id="IPR013785">
    <property type="entry name" value="Aldolase_TIM"/>
</dbReference>
<keyword evidence="2" id="KW-0560">Oxidoreductase</keyword>
<keyword evidence="6" id="KW-1185">Reference proteome</keyword>
<dbReference type="GO" id="GO:0016491">
    <property type="term" value="F:oxidoreductase activity"/>
    <property type="evidence" value="ECO:0007669"/>
    <property type="project" value="UniProtKB-KW"/>
</dbReference>
<feature type="domain" description="NADH:flavin oxidoreductase/NADH oxidase N-terminal" evidence="4">
    <location>
        <begin position="4"/>
        <end position="336"/>
    </location>
</feature>
<protein>
    <submittedName>
        <fullName evidence="5">2,4-dienoyl-CoA reductase-like NADH-dependent reductase (Old Yellow Enzyme family)</fullName>
    </submittedName>
</protein>
<evidence type="ECO:0000313" key="5">
    <source>
        <dbReference type="EMBL" id="PWJ76024.1"/>
    </source>
</evidence>
<name>A0AB73T542_9FIRM</name>
<dbReference type="PANTHER" id="PTHR43656">
    <property type="entry name" value="BINDING OXIDOREDUCTASE, PUTATIVE (AFU_ORTHOLOGUE AFUA_2G08260)-RELATED"/>
    <property type="match status" value="1"/>
</dbReference>
<dbReference type="CDD" id="cd02803">
    <property type="entry name" value="OYE_like_FMN_family"/>
    <property type="match status" value="1"/>
</dbReference>
<accession>A0AB73T542</accession>
<dbReference type="GO" id="GO:0010181">
    <property type="term" value="F:FMN binding"/>
    <property type="evidence" value="ECO:0007669"/>
    <property type="project" value="InterPro"/>
</dbReference>
<dbReference type="RefSeq" id="WP_109626093.1">
    <property type="nucleotide sequence ID" value="NZ_JANKBI010000003.1"/>
</dbReference>
<dbReference type="AlphaFoldDB" id="A0AB73T542"/>
<dbReference type="InterPro" id="IPR051799">
    <property type="entry name" value="NADH_flavin_oxidoreductase"/>
</dbReference>
<dbReference type="Proteomes" id="UP000245412">
    <property type="component" value="Unassembled WGS sequence"/>
</dbReference>